<feature type="signal peptide" evidence="1">
    <location>
        <begin position="1"/>
        <end position="19"/>
    </location>
</feature>
<dbReference type="OrthoDB" id="947434at2"/>
<name>A0A444WD34_9FLAO</name>
<protein>
    <submittedName>
        <fullName evidence="3">OMP_b-brl_2 domain containing protein</fullName>
    </submittedName>
</protein>
<organism evidence="3 4">
    <name type="scientific">Flavobacterium beibuense</name>
    <dbReference type="NCBI Taxonomy" id="657326"/>
    <lineage>
        <taxon>Bacteria</taxon>
        <taxon>Pseudomonadati</taxon>
        <taxon>Bacteroidota</taxon>
        <taxon>Flavobacteriia</taxon>
        <taxon>Flavobacteriales</taxon>
        <taxon>Flavobacteriaceae</taxon>
        <taxon>Flavobacterium</taxon>
    </lineage>
</organism>
<evidence type="ECO:0000313" key="4">
    <source>
        <dbReference type="Proteomes" id="UP000289775"/>
    </source>
</evidence>
<reference evidence="3 4" key="1">
    <citation type="submission" date="2014-12" db="EMBL/GenBank/DDBJ databases">
        <title>Genome sequence of Flavobacterium beibuense RSKm HC5.</title>
        <authorList>
            <person name="Kim J.F."/>
            <person name="Song J.Y."/>
            <person name="Kwak M.-J."/>
            <person name="Lee S.-W."/>
        </authorList>
    </citation>
    <scope>NUCLEOTIDE SEQUENCE [LARGE SCALE GENOMIC DNA]</scope>
    <source>
        <strain evidence="3 4">RSKm HC5</strain>
    </source>
</reference>
<evidence type="ECO:0000259" key="2">
    <source>
        <dbReference type="Pfam" id="PF13568"/>
    </source>
</evidence>
<feature type="domain" description="Outer membrane protein beta-barrel" evidence="2">
    <location>
        <begin position="18"/>
        <end position="173"/>
    </location>
</feature>
<dbReference type="Proteomes" id="UP000289775">
    <property type="component" value="Unassembled WGS sequence"/>
</dbReference>
<dbReference type="Pfam" id="PF13568">
    <property type="entry name" value="OMP_b-brl_2"/>
    <property type="match status" value="1"/>
</dbReference>
<gene>
    <name evidence="3" type="ORF">NU09_1248</name>
</gene>
<evidence type="ECO:0000256" key="1">
    <source>
        <dbReference type="SAM" id="SignalP"/>
    </source>
</evidence>
<accession>A0A444WD34</accession>
<comment type="caution">
    <text evidence="3">The sequence shown here is derived from an EMBL/GenBank/DDBJ whole genome shotgun (WGS) entry which is preliminary data.</text>
</comment>
<keyword evidence="1" id="KW-0732">Signal</keyword>
<dbReference type="InterPro" id="IPR025665">
    <property type="entry name" value="Beta-barrel_OMP_2"/>
</dbReference>
<evidence type="ECO:0000313" key="3">
    <source>
        <dbReference type="EMBL" id="RYJ43740.1"/>
    </source>
</evidence>
<feature type="chain" id="PRO_5019453965" evidence="1">
    <location>
        <begin position="20"/>
        <end position="205"/>
    </location>
</feature>
<sequence length="205" mass="22835">MKNTIAFLFLALLGYGAQAQVKIEPGVRAGLNLATFTDSNMDTKADFYVGGLLGIKLASFYTLQPEITYSRQGAKANYLIGYPNVEPAPATGEQDLSVSYLSFAVMNKFRIVEGFHGIVGPSIDFRLSDNFDSYIYNDDLMDFDFALNGGLGYTLPIGLTFEARYKLGLVDIFGDIYHDDYYYEDDNFDLVLNSVIQLGVTYTFK</sequence>
<keyword evidence="4" id="KW-1185">Reference proteome</keyword>
<dbReference type="EMBL" id="JUIW01000004">
    <property type="protein sequence ID" value="RYJ43740.1"/>
    <property type="molecule type" value="Genomic_DNA"/>
</dbReference>
<dbReference type="AlphaFoldDB" id="A0A444WD34"/>
<dbReference type="RefSeq" id="WP_129750404.1">
    <property type="nucleotide sequence ID" value="NZ_JUIW01000004.1"/>
</dbReference>
<proteinExistence type="predicted"/>